<keyword evidence="3" id="KW-1185">Reference proteome</keyword>
<gene>
    <name evidence="2" type="ORF">SH1V18_45440</name>
</gene>
<comment type="caution">
    <text evidence="2">The sequence shown here is derived from an EMBL/GenBank/DDBJ whole genome shotgun (WGS) entry which is preliminary data.</text>
</comment>
<dbReference type="EMBL" id="BRLB01000025">
    <property type="protein sequence ID" value="GKX32064.1"/>
    <property type="molecule type" value="Genomic_DNA"/>
</dbReference>
<sequence length="156" mass="19115">MIIKKREKDKKLVFILIVVCIFISAIFICNNNQYKDRNYNDYMYEFYEIYFQIAETIDNISSKDIKILRESENQQEINELNTILMAMENDIPKNKKSNYNKLNNWYIELVELSDEKYENWWELTIEERRKAYTQMVIIRLRLVDWQDNKSGIAWEK</sequence>
<evidence type="ECO:0000256" key="1">
    <source>
        <dbReference type="SAM" id="Phobius"/>
    </source>
</evidence>
<dbReference type="AlphaFoldDB" id="A0A9W5YHK6"/>
<evidence type="ECO:0000313" key="3">
    <source>
        <dbReference type="Proteomes" id="UP001144256"/>
    </source>
</evidence>
<name>A0A9W5YHK6_9FIRM</name>
<dbReference type="RefSeq" id="WP_281819462.1">
    <property type="nucleotide sequence ID" value="NZ_BRLB01000025.1"/>
</dbReference>
<organism evidence="2 3">
    <name type="scientific">Vallitalea longa</name>
    <dbReference type="NCBI Taxonomy" id="2936439"/>
    <lineage>
        <taxon>Bacteria</taxon>
        <taxon>Bacillati</taxon>
        <taxon>Bacillota</taxon>
        <taxon>Clostridia</taxon>
        <taxon>Lachnospirales</taxon>
        <taxon>Vallitaleaceae</taxon>
        <taxon>Vallitalea</taxon>
    </lineage>
</organism>
<dbReference type="Proteomes" id="UP001144256">
    <property type="component" value="Unassembled WGS sequence"/>
</dbReference>
<reference evidence="2" key="1">
    <citation type="submission" date="2022-06" db="EMBL/GenBank/DDBJ databases">
        <title>Vallitalea longa sp. nov., an anaerobic bacterium isolated from marine sediment.</title>
        <authorList>
            <person name="Hirano S."/>
            <person name="Terahara T."/>
            <person name="Mori K."/>
            <person name="Hamada M."/>
            <person name="Matsumoto R."/>
            <person name="Kobayashi T."/>
        </authorList>
    </citation>
    <scope>NUCLEOTIDE SEQUENCE</scope>
    <source>
        <strain evidence="2">SH18-1</strain>
    </source>
</reference>
<feature type="transmembrane region" description="Helical" evidence="1">
    <location>
        <begin position="12"/>
        <end position="28"/>
    </location>
</feature>
<accession>A0A9W5YHK6</accession>
<protein>
    <submittedName>
        <fullName evidence="2">Uncharacterized protein</fullName>
    </submittedName>
</protein>
<proteinExistence type="predicted"/>
<keyword evidence="1" id="KW-1133">Transmembrane helix</keyword>
<evidence type="ECO:0000313" key="2">
    <source>
        <dbReference type="EMBL" id="GKX32064.1"/>
    </source>
</evidence>
<keyword evidence="1" id="KW-0812">Transmembrane</keyword>
<keyword evidence="1" id="KW-0472">Membrane</keyword>